<feature type="compositionally biased region" description="Basic and acidic residues" evidence="1">
    <location>
        <begin position="12"/>
        <end position="22"/>
    </location>
</feature>
<sequence length="22" mass="2489">MAEKSVILQVSAEKENSDKRPE</sequence>
<proteinExistence type="predicted"/>
<evidence type="ECO:0000313" key="3">
    <source>
        <dbReference type="Proteomes" id="UP000007050"/>
    </source>
</evidence>
<accession>D4MJH2</accession>
<dbReference type="EMBL" id="FP929059">
    <property type="protein sequence ID" value="CBL33905.1"/>
    <property type="molecule type" value="Genomic_DNA"/>
</dbReference>
<dbReference type="BioCyc" id="ESIR717961:G136L-671-MONOMER"/>
<dbReference type="HOGENOM" id="CLU_3424722_0_0_9"/>
<feature type="region of interest" description="Disordered" evidence="1">
    <location>
        <begin position="1"/>
        <end position="22"/>
    </location>
</feature>
<reference evidence="2 3" key="1">
    <citation type="submission" date="2010-03" db="EMBL/GenBank/DDBJ databases">
        <title>The genome sequence of Eubacterium siraeum V10Sc8a.</title>
        <authorList>
            <consortium name="metaHIT consortium -- http://www.metahit.eu/"/>
            <person name="Pajon A."/>
            <person name="Turner K."/>
            <person name="Parkhill J."/>
            <person name="Duncan S."/>
            <person name="Flint H."/>
        </authorList>
    </citation>
    <scope>NUCLEOTIDE SEQUENCE [LARGE SCALE GENOMIC DNA]</scope>
    <source>
        <strain evidence="2 3">V10Sc8a</strain>
    </source>
</reference>
<dbReference type="Proteomes" id="UP000007050">
    <property type="component" value="Chromosome"/>
</dbReference>
<dbReference type="AlphaFoldDB" id="D4MJH2"/>
<name>D4MJH2_9FIRM</name>
<organism evidence="2 3">
    <name type="scientific">[Eubacterium] siraeum V10Sc8a</name>
    <dbReference type="NCBI Taxonomy" id="717961"/>
    <lineage>
        <taxon>Bacteria</taxon>
        <taxon>Bacillati</taxon>
        <taxon>Bacillota</taxon>
        <taxon>Clostridia</taxon>
        <taxon>Eubacteriales</taxon>
        <taxon>Oscillospiraceae</taxon>
        <taxon>Oscillospiraceae incertae sedis</taxon>
    </lineage>
</organism>
<evidence type="ECO:0000256" key="1">
    <source>
        <dbReference type="SAM" id="MobiDB-lite"/>
    </source>
</evidence>
<gene>
    <name evidence="2" type="ORF">ES1_08220</name>
</gene>
<evidence type="ECO:0000313" key="2">
    <source>
        <dbReference type="EMBL" id="CBL33905.1"/>
    </source>
</evidence>
<reference evidence="2 3" key="2">
    <citation type="submission" date="2010-03" db="EMBL/GenBank/DDBJ databases">
        <authorList>
            <person name="Pajon A."/>
        </authorList>
    </citation>
    <scope>NUCLEOTIDE SEQUENCE [LARGE SCALE GENOMIC DNA]</scope>
    <source>
        <strain evidence="2 3">V10Sc8a</strain>
    </source>
</reference>
<dbReference type="KEGG" id="esr:ES1_08220"/>
<protein>
    <submittedName>
        <fullName evidence="2">Uncharacterized protein</fullName>
    </submittedName>
</protein>